<comment type="caution">
    <text evidence="2">The sequence shown here is derived from an EMBL/GenBank/DDBJ whole genome shotgun (WGS) entry which is preliminary data.</text>
</comment>
<organism evidence="2 3">
    <name type="scientific">Eleginops maclovinus</name>
    <name type="common">Patagonian blennie</name>
    <name type="synonym">Eleginus maclovinus</name>
    <dbReference type="NCBI Taxonomy" id="56733"/>
    <lineage>
        <taxon>Eukaryota</taxon>
        <taxon>Metazoa</taxon>
        <taxon>Chordata</taxon>
        <taxon>Craniata</taxon>
        <taxon>Vertebrata</taxon>
        <taxon>Euteleostomi</taxon>
        <taxon>Actinopterygii</taxon>
        <taxon>Neopterygii</taxon>
        <taxon>Teleostei</taxon>
        <taxon>Neoteleostei</taxon>
        <taxon>Acanthomorphata</taxon>
        <taxon>Eupercaria</taxon>
        <taxon>Perciformes</taxon>
        <taxon>Notothenioidei</taxon>
        <taxon>Eleginopidae</taxon>
        <taxon>Eleginops</taxon>
    </lineage>
</organism>
<accession>A0AAN7WUZ3</accession>
<reference evidence="2 3" key="2">
    <citation type="journal article" date="2023" name="Mol. Biol. Evol.">
        <title>Genomics of Secondarily Temperate Adaptation in the Only Non-Antarctic Icefish.</title>
        <authorList>
            <person name="Rivera-Colon A.G."/>
            <person name="Rayamajhi N."/>
            <person name="Minhas B.F."/>
            <person name="Madrigal G."/>
            <person name="Bilyk K.T."/>
            <person name="Yoon V."/>
            <person name="Hune M."/>
            <person name="Gregory S."/>
            <person name="Cheng C.H.C."/>
            <person name="Catchen J.M."/>
        </authorList>
    </citation>
    <scope>NUCLEOTIDE SEQUENCE [LARGE SCALE GENOMIC DNA]</scope>
    <source>
        <strain evidence="2">JMC-PN-2008</strain>
    </source>
</reference>
<name>A0AAN7WUZ3_ELEMC</name>
<evidence type="ECO:0000256" key="1">
    <source>
        <dbReference type="SAM" id="MobiDB-lite"/>
    </source>
</evidence>
<reference evidence="2 3" key="1">
    <citation type="journal article" date="2023" name="Genes (Basel)">
        <title>Chromosome-Level Genome Assembly and Circadian Gene Repertoire of the Patagonia Blennie Eleginops maclovinus-The Closest Ancestral Proxy of Antarctic Cryonotothenioids.</title>
        <authorList>
            <person name="Cheng C.C."/>
            <person name="Rivera-Colon A.G."/>
            <person name="Minhas B.F."/>
            <person name="Wilson L."/>
            <person name="Rayamajhi N."/>
            <person name="Vargas-Chacoff L."/>
            <person name="Catchen J.M."/>
        </authorList>
    </citation>
    <scope>NUCLEOTIDE SEQUENCE [LARGE SCALE GENOMIC DNA]</scope>
    <source>
        <strain evidence="2">JMC-PN-2008</strain>
    </source>
</reference>
<feature type="region of interest" description="Disordered" evidence="1">
    <location>
        <begin position="94"/>
        <end position="113"/>
    </location>
</feature>
<dbReference type="EMBL" id="JAUZQC010000024">
    <property type="protein sequence ID" value="KAK5849075.1"/>
    <property type="molecule type" value="Genomic_DNA"/>
</dbReference>
<evidence type="ECO:0000313" key="2">
    <source>
        <dbReference type="EMBL" id="KAK5849075.1"/>
    </source>
</evidence>
<sequence length="113" mass="12134">MACNSFFSLLCFKTKKNSTYNETDSLNDQADPSCAIMDKLHVCPVFSKDFGTRARRGGGPSIPLTVGLFGIVAAGPCQQGRAKGAPFMNVHVNSSFSHQKSAPRPISKQGPEK</sequence>
<gene>
    <name evidence="2" type="ORF">PBY51_008747</name>
</gene>
<proteinExistence type="predicted"/>
<evidence type="ECO:0000313" key="3">
    <source>
        <dbReference type="Proteomes" id="UP001346869"/>
    </source>
</evidence>
<protein>
    <submittedName>
        <fullName evidence="2">Uncharacterized protein</fullName>
    </submittedName>
</protein>
<keyword evidence="3" id="KW-1185">Reference proteome</keyword>
<dbReference type="Proteomes" id="UP001346869">
    <property type="component" value="Unassembled WGS sequence"/>
</dbReference>
<dbReference type="AlphaFoldDB" id="A0AAN7WUZ3"/>